<dbReference type="Gene3D" id="3.40.50.300">
    <property type="entry name" value="P-loop containing nucleotide triphosphate hydrolases"/>
    <property type="match status" value="1"/>
</dbReference>
<dbReference type="Proteomes" id="UP000177445">
    <property type="component" value="Chromosome"/>
</dbReference>
<dbReference type="OrthoDB" id="455474at2"/>
<dbReference type="InterPro" id="IPR027417">
    <property type="entry name" value="P-loop_NTPase"/>
</dbReference>
<dbReference type="AlphaFoldDB" id="A0A1D9GKR7"/>
<reference evidence="1 2" key="1">
    <citation type="submission" date="2016-10" db="EMBL/GenBank/DDBJ databases">
        <title>Marinobacter salinus sp. nov., a moderately halophilic bacterium isolated from a tidal flat environment.</title>
        <authorList>
            <person name="Park S.-J."/>
        </authorList>
    </citation>
    <scope>NUCLEOTIDE SEQUENCE [LARGE SCALE GENOMIC DNA]</scope>
    <source>
        <strain evidence="1 2">Hb8</strain>
    </source>
</reference>
<proteinExistence type="predicted"/>
<sequence length="312" mass="35199">MSDSELNRTIKALIAQEGLPETYARTVEQTILPLVDHILELYQREERPVVVGIHGAQGTGKSTLTLFLREILGKHRNCPAASLSLDDIYLTRGERRELAARVHPLFVTRGVPGTHDVELGLQIIRKLQAAPPDGFTPIPAFDKSIDDRVPADAWPVFNGRAEVILFEGWCLGAHPEPDAALERPINRLEAEEDASGTWRHYVNECLKGDYHRLFDQLDNLVMLKAPSMESVLEWRTLQEHKLAAKLSGAPDQGVTKRGAQNLRIMGDDEVARFIMHYERVTRFCLKEMPRRADVLIEVGEDHSLGKPRFRAH</sequence>
<accession>A0A1D9GKR7</accession>
<protein>
    <recommendedName>
        <fullName evidence="3">Kinase</fullName>
    </recommendedName>
</protein>
<dbReference type="SUPFAM" id="SSF52540">
    <property type="entry name" value="P-loop containing nucleoside triphosphate hydrolases"/>
    <property type="match status" value="1"/>
</dbReference>
<dbReference type="KEGG" id="msq:BKP64_08685"/>
<name>A0A1D9GKR7_9GAMM</name>
<dbReference type="STRING" id="1874317.BKP64_08685"/>
<evidence type="ECO:0000313" key="1">
    <source>
        <dbReference type="EMBL" id="AOY88233.1"/>
    </source>
</evidence>
<evidence type="ECO:0008006" key="3">
    <source>
        <dbReference type="Google" id="ProtNLM"/>
    </source>
</evidence>
<gene>
    <name evidence="1" type="ORF">BKP64_08685</name>
</gene>
<evidence type="ECO:0000313" key="2">
    <source>
        <dbReference type="Proteomes" id="UP000177445"/>
    </source>
</evidence>
<keyword evidence="2" id="KW-1185">Reference proteome</keyword>
<dbReference type="RefSeq" id="WP_070968598.1">
    <property type="nucleotide sequence ID" value="NZ_CP017715.1"/>
</dbReference>
<organism evidence="1 2">
    <name type="scientific">Marinobacter salinus</name>
    <dbReference type="NCBI Taxonomy" id="1874317"/>
    <lineage>
        <taxon>Bacteria</taxon>
        <taxon>Pseudomonadati</taxon>
        <taxon>Pseudomonadota</taxon>
        <taxon>Gammaproteobacteria</taxon>
        <taxon>Pseudomonadales</taxon>
        <taxon>Marinobacteraceae</taxon>
        <taxon>Marinobacter</taxon>
    </lineage>
</organism>
<dbReference type="EMBL" id="CP017715">
    <property type="protein sequence ID" value="AOY88233.1"/>
    <property type="molecule type" value="Genomic_DNA"/>
</dbReference>